<dbReference type="FunFam" id="3.40.225.10:FF:000003">
    <property type="entry name" value="Methylthioribulose-1-phosphate dehydratase"/>
    <property type="match status" value="1"/>
</dbReference>
<dbReference type="SMART" id="SM01007">
    <property type="entry name" value="Aldolase_II"/>
    <property type="match status" value="1"/>
</dbReference>
<evidence type="ECO:0000256" key="6">
    <source>
        <dbReference type="ARBA" id="ARBA00023239"/>
    </source>
</evidence>
<dbReference type="AlphaFoldDB" id="U4LAC6"/>
<dbReference type="Gene3D" id="3.40.225.10">
    <property type="entry name" value="Class II aldolase/adducin N-terminal domain"/>
    <property type="match status" value="1"/>
</dbReference>
<dbReference type="Proteomes" id="UP000018144">
    <property type="component" value="Unassembled WGS sequence"/>
</dbReference>
<feature type="domain" description="Class II aldolase/adducin N-terminal" evidence="8">
    <location>
        <begin position="22"/>
        <end position="221"/>
    </location>
</feature>
<evidence type="ECO:0000256" key="2">
    <source>
        <dbReference type="ARBA" id="ARBA00022605"/>
    </source>
</evidence>
<keyword evidence="2 7" id="KW-0028">Amino-acid biosynthesis</keyword>
<dbReference type="OrthoDB" id="191080at2759"/>
<keyword evidence="1 7" id="KW-0963">Cytoplasm</keyword>
<reference evidence="9 10" key="1">
    <citation type="journal article" date="2013" name="PLoS Genet.">
        <title>The genome and development-dependent transcriptomes of Pyronema confluens: a window into fungal evolution.</title>
        <authorList>
            <person name="Traeger S."/>
            <person name="Altegoer F."/>
            <person name="Freitag M."/>
            <person name="Gabaldon T."/>
            <person name="Kempken F."/>
            <person name="Kumar A."/>
            <person name="Marcet-Houben M."/>
            <person name="Poggeler S."/>
            <person name="Stajich J.E."/>
            <person name="Nowrousian M."/>
        </authorList>
    </citation>
    <scope>NUCLEOTIDE SEQUENCE [LARGE SCALE GENOMIC DNA]</scope>
    <source>
        <strain evidence="10">CBS 100304</strain>
        <tissue evidence="9">Vegetative mycelium</tissue>
    </source>
</reference>
<keyword evidence="3 7" id="KW-0479">Metal-binding</keyword>
<keyword evidence="10" id="KW-1185">Reference proteome</keyword>
<dbReference type="STRING" id="1076935.U4LAC6"/>
<feature type="binding site" evidence="7">
    <location>
        <position position="95"/>
    </location>
    <ligand>
        <name>substrate</name>
    </ligand>
</feature>
<feature type="binding site" evidence="7">
    <location>
        <position position="115"/>
    </location>
    <ligand>
        <name>Zn(2+)</name>
        <dbReference type="ChEBI" id="CHEBI:29105"/>
    </ligand>
</feature>
<dbReference type="PANTHER" id="PTHR10640">
    <property type="entry name" value="METHYLTHIORIBULOSE-1-PHOSPHATE DEHYDRATASE"/>
    <property type="match status" value="1"/>
</dbReference>
<dbReference type="InterPro" id="IPR017714">
    <property type="entry name" value="MethylthioRu-1-P_deHdtase_MtnB"/>
</dbReference>
<name>U4LAC6_PYROM</name>
<keyword evidence="4 7" id="KW-0862">Zinc</keyword>
<evidence type="ECO:0000313" key="10">
    <source>
        <dbReference type="Proteomes" id="UP000018144"/>
    </source>
</evidence>
<dbReference type="EC" id="4.2.1.109" evidence="7"/>
<dbReference type="SUPFAM" id="SSF53639">
    <property type="entry name" value="AraD/HMP-PK domain-like"/>
    <property type="match status" value="1"/>
</dbReference>
<evidence type="ECO:0000256" key="1">
    <source>
        <dbReference type="ARBA" id="ARBA00022490"/>
    </source>
</evidence>
<accession>U4LAC6</accession>
<comment type="subcellular location">
    <subcellularLocation>
        <location evidence="7">Cytoplasm</location>
    </subcellularLocation>
</comment>
<evidence type="ECO:0000313" key="9">
    <source>
        <dbReference type="EMBL" id="CCX15882.1"/>
    </source>
</evidence>
<dbReference type="InterPro" id="IPR001303">
    <property type="entry name" value="Aldolase_II/adducin_N"/>
</dbReference>
<dbReference type="InterPro" id="IPR027514">
    <property type="entry name" value="Salvage_MtnB_euk"/>
</dbReference>
<dbReference type="EMBL" id="HF936265">
    <property type="protein sequence ID" value="CCX15882.1"/>
    <property type="molecule type" value="Genomic_DNA"/>
</dbReference>
<evidence type="ECO:0000256" key="5">
    <source>
        <dbReference type="ARBA" id="ARBA00023167"/>
    </source>
</evidence>
<feature type="binding site" evidence="7">
    <location>
        <position position="113"/>
    </location>
    <ligand>
        <name>Zn(2+)</name>
        <dbReference type="ChEBI" id="CHEBI:29105"/>
    </ligand>
</feature>
<dbReference type="NCBIfam" id="TIGR03328">
    <property type="entry name" value="salvage_mtnB"/>
    <property type="match status" value="1"/>
</dbReference>
<organism evidence="9 10">
    <name type="scientific">Pyronema omphalodes (strain CBS 100304)</name>
    <name type="common">Pyronema confluens</name>
    <dbReference type="NCBI Taxonomy" id="1076935"/>
    <lineage>
        <taxon>Eukaryota</taxon>
        <taxon>Fungi</taxon>
        <taxon>Dikarya</taxon>
        <taxon>Ascomycota</taxon>
        <taxon>Pezizomycotina</taxon>
        <taxon>Pezizomycetes</taxon>
        <taxon>Pezizales</taxon>
        <taxon>Pyronemataceae</taxon>
        <taxon>Pyronema</taxon>
    </lineage>
</organism>
<comment type="pathway">
    <text evidence="7">Amino-acid biosynthesis; L-methionine biosynthesis via salvage pathway; L-methionine from S-methyl-5-thio-alpha-D-ribose 1-phosphate: step 2/6.</text>
</comment>
<evidence type="ECO:0000259" key="8">
    <source>
        <dbReference type="SMART" id="SM01007"/>
    </source>
</evidence>
<dbReference type="GO" id="GO:0008270">
    <property type="term" value="F:zinc ion binding"/>
    <property type="evidence" value="ECO:0007669"/>
    <property type="project" value="UniProtKB-UniRule"/>
</dbReference>
<dbReference type="GO" id="GO:0046570">
    <property type="term" value="F:methylthioribulose 1-phosphate dehydratase activity"/>
    <property type="evidence" value="ECO:0007669"/>
    <property type="project" value="UniProtKB-UniRule"/>
</dbReference>
<evidence type="ECO:0000256" key="7">
    <source>
        <dbReference type="HAMAP-Rule" id="MF_03116"/>
    </source>
</evidence>
<evidence type="ECO:0000256" key="4">
    <source>
        <dbReference type="ARBA" id="ARBA00022833"/>
    </source>
</evidence>
<gene>
    <name evidence="7" type="primary">MDE1</name>
    <name evidence="9" type="ORF">PCON_02341</name>
</gene>
<dbReference type="UniPathway" id="UPA00904">
    <property type="reaction ID" value="UER00875"/>
</dbReference>
<dbReference type="InterPro" id="IPR036409">
    <property type="entry name" value="Aldolase_II/adducin_N_sf"/>
</dbReference>
<dbReference type="GO" id="GO:0019509">
    <property type="term" value="P:L-methionine salvage from methylthioadenosine"/>
    <property type="evidence" value="ECO:0007669"/>
    <property type="project" value="UniProtKB-UniRule"/>
</dbReference>
<protein>
    <recommendedName>
        <fullName evidence="7">Methylthioribulose-1-phosphate dehydratase</fullName>
        <shortName evidence="7">MTRu-1-P dehydratase</shortName>
        <ecNumber evidence="7">4.2.1.109</ecNumber>
    </recommendedName>
</protein>
<comment type="catalytic activity">
    <reaction evidence="7">
        <text>5-(methylsulfanyl)-D-ribulose 1-phosphate = 5-methylsulfanyl-2,3-dioxopentyl phosphate + H2O</text>
        <dbReference type="Rhea" id="RHEA:15549"/>
        <dbReference type="ChEBI" id="CHEBI:15377"/>
        <dbReference type="ChEBI" id="CHEBI:58548"/>
        <dbReference type="ChEBI" id="CHEBI:58828"/>
        <dbReference type="EC" id="4.2.1.109"/>
    </reaction>
</comment>
<dbReference type="Pfam" id="PF00596">
    <property type="entry name" value="Aldolase_II"/>
    <property type="match status" value="1"/>
</dbReference>
<feature type="binding site" evidence="7">
    <location>
        <position position="194"/>
    </location>
    <ligand>
        <name>Zn(2+)</name>
        <dbReference type="ChEBI" id="CHEBI:29105"/>
    </ligand>
</feature>
<sequence>MAAPVENNDQLVLSEDPNHPANLICSLCRNFYTHGWVTGTGGGISIRERCDAHDRIFIAPSGVQKERLQPDNMFVMDFPTKSYLRKPLNLKPSACTPLFMAAFEKRGAGACIHTHSQAAVLCTLLTKGRVWRIGGIEQIKAIPKGYGQEGYMGFFDTLEIPIIENTAHEEDLKDSLEAAMEEFPNTCAILVRRHGVYVWGDTVWKAKTQCESLDYLFELGVKMVQLGLDPAAPIAAVEED</sequence>
<keyword evidence="5 7" id="KW-0486">Methionine biosynthesis</keyword>
<dbReference type="GO" id="GO:0005737">
    <property type="term" value="C:cytoplasm"/>
    <property type="evidence" value="ECO:0007669"/>
    <property type="project" value="UniProtKB-SubCell"/>
</dbReference>
<dbReference type="PANTHER" id="PTHR10640:SF7">
    <property type="entry name" value="METHYLTHIORIBULOSE-1-PHOSPHATE DEHYDRATASE"/>
    <property type="match status" value="1"/>
</dbReference>
<dbReference type="eggNOG" id="KOG2631">
    <property type="taxonomic scope" value="Eukaryota"/>
</dbReference>
<comment type="function">
    <text evidence="7">Catalyzes the dehydration of methylthioribulose-1-phosphate (MTRu-1-P) into 2,3-diketo-5-methylthiopentyl-1-phosphate (DK-MTP-1-P).</text>
</comment>
<keyword evidence="6 7" id="KW-0456">Lyase</keyword>
<evidence type="ECO:0000256" key="3">
    <source>
        <dbReference type="ARBA" id="ARBA00022723"/>
    </source>
</evidence>
<comment type="similarity">
    <text evidence="7">Belongs to the aldolase class II family. MtnB subfamily.</text>
</comment>
<dbReference type="OMA" id="WFPGTSG"/>
<dbReference type="HAMAP" id="MF_03116">
    <property type="entry name" value="Salvage_MtnB_euk"/>
    <property type="match status" value="1"/>
</dbReference>
<comment type="cofactor">
    <cofactor evidence="7">
        <name>Zn(2+)</name>
        <dbReference type="ChEBI" id="CHEBI:29105"/>
    </cofactor>
    <text evidence="7">Binds 1 zinc ion per subunit.</text>
</comment>
<proteinExistence type="inferred from homology"/>
<feature type="active site" description="Proton donor/acceptor" evidence="7">
    <location>
        <position position="137"/>
    </location>
</feature>